<evidence type="ECO:0000313" key="3">
    <source>
        <dbReference type="Proteomes" id="UP001153365"/>
    </source>
</evidence>
<evidence type="ECO:0000256" key="1">
    <source>
        <dbReference type="SAM" id="MobiDB-lite"/>
    </source>
</evidence>
<feature type="compositionally biased region" description="Basic residues" evidence="1">
    <location>
        <begin position="1"/>
        <end position="19"/>
    </location>
</feature>
<feature type="region of interest" description="Disordered" evidence="1">
    <location>
        <begin position="1"/>
        <end position="61"/>
    </location>
</feature>
<organism evidence="2 3">
    <name type="scientific">Phakopsora pachyrhizi</name>
    <name type="common">Asian soybean rust disease fungus</name>
    <dbReference type="NCBI Taxonomy" id="170000"/>
    <lineage>
        <taxon>Eukaryota</taxon>
        <taxon>Fungi</taxon>
        <taxon>Dikarya</taxon>
        <taxon>Basidiomycota</taxon>
        <taxon>Pucciniomycotina</taxon>
        <taxon>Pucciniomycetes</taxon>
        <taxon>Pucciniales</taxon>
        <taxon>Phakopsoraceae</taxon>
        <taxon>Phakopsora</taxon>
    </lineage>
</organism>
<gene>
    <name evidence="2" type="ORF">PPACK8108_LOCUS2337</name>
</gene>
<proteinExistence type="predicted"/>
<dbReference type="GO" id="GO:0003676">
    <property type="term" value="F:nucleic acid binding"/>
    <property type="evidence" value="ECO:0007669"/>
    <property type="project" value="InterPro"/>
</dbReference>
<dbReference type="Proteomes" id="UP001153365">
    <property type="component" value="Unassembled WGS sequence"/>
</dbReference>
<protein>
    <submittedName>
        <fullName evidence="2">Expressed protein</fullName>
    </submittedName>
</protein>
<sequence>MKGSKGVKKKGSGSKHNGSKAKDEPLGKLIRIRSDDRRRTKGGDQNAGNESNFSSGSNRTSNVDRFIQTQPNRRVGPQVIPVESKQLQRDQANDTLIESNVVSRDYNQSDEELIQSLIGDTGRKPRRIKATLDTGTNIDLVTTVAEKNQGTLTKGSKLTGRTRTYHPGQINKLGENRPFFDVSERTTKRLENSSSFETLVLAISRKQNFSSLLKRSLNFLRRPISGANQRRKKIKLTAMGYTVSTCISLSMAIRSNLINDHYKGYKRDSILDFQSNRFNQSIKTGTVILNDEIIPTENSDGEEKDFIYQTRYQSTIEITITV</sequence>
<feature type="compositionally biased region" description="Polar residues" evidence="1">
    <location>
        <begin position="46"/>
        <end position="61"/>
    </location>
</feature>
<dbReference type="Gene3D" id="3.30.110.20">
    <property type="entry name" value="Alba-like domain"/>
    <property type="match status" value="1"/>
</dbReference>
<evidence type="ECO:0000313" key="2">
    <source>
        <dbReference type="EMBL" id="CAH7667897.1"/>
    </source>
</evidence>
<accession>A0AAV0AHM1</accession>
<feature type="compositionally biased region" description="Basic and acidic residues" evidence="1">
    <location>
        <begin position="20"/>
        <end position="42"/>
    </location>
</feature>
<comment type="caution">
    <text evidence="2">The sequence shown here is derived from an EMBL/GenBank/DDBJ whole genome shotgun (WGS) entry which is preliminary data.</text>
</comment>
<keyword evidence="3" id="KW-1185">Reference proteome</keyword>
<dbReference type="InterPro" id="IPR036882">
    <property type="entry name" value="Alba-like_dom_sf"/>
</dbReference>
<reference evidence="2" key="1">
    <citation type="submission" date="2022-06" db="EMBL/GenBank/DDBJ databases">
        <authorList>
            <consortium name="SYNGENTA / RWTH Aachen University"/>
        </authorList>
    </citation>
    <scope>NUCLEOTIDE SEQUENCE</scope>
</reference>
<dbReference type="EMBL" id="CALTRL010000399">
    <property type="protein sequence ID" value="CAH7667897.1"/>
    <property type="molecule type" value="Genomic_DNA"/>
</dbReference>
<name>A0AAV0AHM1_PHAPC</name>
<dbReference type="AlphaFoldDB" id="A0AAV0AHM1"/>